<reference evidence="5 6" key="1">
    <citation type="submission" date="2011-08" db="EMBL/GenBank/DDBJ databases">
        <title>The Genome Sequence of Alistipes indistinctus YIT 12060.</title>
        <authorList>
            <consortium name="The Broad Institute Genome Sequencing Platform"/>
            <person name="Earl A."/>
            <person name="Ward D."/>
            <person name="Feldgarden M."/>
            <person name="Gevers D."/>
            <person name="Morotomi M."/>
            <person name="Young S.K."/>
            <person name="Zeng Q."/>
            <person name="Gargeya S."/>
            <person name="Fitzgerald M."/>
            <person name="Haas B."/>
            <person name="Abouelleil A."/>
            <person name="Alvarado L."/>
            <person name="Arachchi H.M."/>
            <person name="Berlin A."/>
            <person name="Brown A."/>
            <person name="Chapman S.B."/>
            <person name="Chen Z."/>
            <person name="Dunbar C."/>
            <person name="Freedman E."/>
            <person name="Gearin G."/>
            <person name="Gellesch M."/>
            <person name="Goldberg J."/>
            <person name="Griggs A."/>
            <person name="Gujja S."/>
            <person name="Heiman D."/>
            <person name="Howarth C."/>
            <person name="Larson L."/>
            <person name="Lui A."/>
            <person name="MacDonald P.J.P."/>
            <person name="Montmayeur A."/>
            <person name="Murphy C."/>
            <person name="Neiman D."/>
            <person name="Pearson M."/>
            <person name="Priest M."/>
            <person name="Roberts A."/>
            <person name="Saif S."/>
            <person name="Shea T."/>
            <person name="Shenoy N."/>
            <person name="Sisk P."/>
            <person name="Stolte C."/>
            <person name="Sykes S."/>
            <person name="Wortman J."/>
            <person name="Nusbaum C."/>
            <person name="Birren B."/>
        </authorList>
    </citation>
    <scope>NUCLEOTIDE SEQUENCE [LARGE SCALE GENOMIC DNA]</scope>
    <source>
        <strain evidence="5 6">YIT 12060</strain>
    </source>
</reference>
<dbReference type="AlphaFoldDB" id="G5H6T4"/>
<dbReference type="eggNOG" id="COG0664">
    <property type="taxonomic scope" value="Bacteria"/>
</dbReference>
<dbReference type="GeneID" id="92816343"/>
<protein>
    <recommendedName>
        <fullName evidence="4">HTH crp-type domain-containing protein</fullName>
    </recommendedName>
</protein>
<evidence type="ECO:0000256" key="3">
    <source>
        <dbReference type="ARBA" id="ARBA00023163"/>
    </source>
</evidence>
<gene>
    <name evidence="5" type="ORF">HMPREF9450_00644</name>
</gene>
<dbReference type="Proteomes" id="UP000006008">
    <property type="component" value="Unassembled WGS sequence"/>
</dbReference>
<dbReference type="SUPFAM" id="SSF46785">
    <property type="entry name" value="Winged helix' DNA-binding domain"/>
    <property type="match status" value="1"/>
</dbReference>
<organism evidence="5 6">
    <name type="scientific">Alistipes indistinctus YIT 12060</name>
    <dbReference type="NCBI Taxonomy" id="742725"/>
    <lineage>
        <taxon>Bacteria</taxon>
        <taxon>Pseudomonadati</taxon>
        <taxon>Bacteroidota</taxon>
        <taxon>Bacteroidia</taxon>
        <taxon>Bacteroidales</taxon>
        <taxon>Rikenellaceae</taxon>
        <taxon>Alistipes</taxon>
    </lineage>
</organism>
<accession>G5H6T4</accession>
<evidence type="ECO:0000256" key="2">
    <source>
        <dbReference type="ARBA" id="ARBA00023125"/>
    </source>
</evidence>
<dbReference type="InterPro" id="IPR014710">
    <property type="entry name" value="RmlC-like_jellyroll"/>
</dbReference>
<dbReference type="SUPFAM" id="SSF51206">
    <property type="entry name" value="cAMP-binding domain-like"/>
    <property type="match status" value="1"/>
</dbReference>
<dbReference type="GO" id="GO:0003677">
    <property type="term" value="F:DNA binding"/>
    <property type="evidence" value="ECO:0007669"/>
    <property type="project" value="UniProtKB-KW"/>
</dbReference>
<keyword evidence="1" id="KW-0805">Transcription regulation</keyword>
<evidence type="ECO:0000313" key="5">
    <source>
        <dbReference type="EMBL" id="EHB92931.1"/>
    </source>
</evidence>
<dbReference type="InterPro" id="IPR018490">
    <property type="entry name" value="cNMP-bd_dom_sf"/>
</dbReference>
<dbReference type="Gene3D" id="2.60.120.10">
    <property type="entry name" value="Jelly Rolls"/>
    <property type="match status" value="1"/>
</dbReference>
<comment type="caution">
    <text evidence="5">The sequence shown here is derived from an EMBL/GenBank/DDBJ whole genome shotgun (WGS) entry which is preliminary data.</text>
</comment>
<dbReference type="STRING" id="742725.HMPREF9450_00644"/>
<evidence type="ECO:0000313" key="6">
    <source>
        <dbReference type="Proteomes" id="UP000006008"/>
    </source>
</evidence>
<dbReference type="HOGENOM" id="CLU_075053_4_1_10"/>
<keyword evidence="2" id="KW-0238">DNA-binding</keyword>
<dbReference type="RefSeq" id="WP_009133450.1">
    <property type="nucleotide sequence ID" value="NZ_CP102250.1"/>
</dbReference>
<feature type="domain" description="HTH crp-type" evidence="4">
    <location>
        <begin position="152"/>
        <end position="219"/>
    </location>
</feature>
<dbReference type="EMBL" id="ADLD01000008">
    <property type="protein sequence ID" value="EHB92931.1"/>
    <property type="molecule type" value="Genomic_DNA"/>
</dbReference>
<dbReference type="GO" id="GO:0006355">
    <property type="term" value="P:regulation of DNA-templated transcription"/>
    <property type="evidence" value="ECO:0007669"/>
    <property type="project" value="InterPro"/>
</dbReference>
<keyword evidence="3" id="KW-0804">Transcription</keyword>
<evidence type="ECO:0000256" key="1">
    <source>
        <dbReference type="ARBA" id="ARBA00023015"/>
    </source>
</evidence>
<proteinExistence type="predicted"/>
<dbReference type="OrthoDB" id="1116216at2"/>
<dbReference type="Pfam" id="PF13545">
    <property type="entry name" value="HTH_Crp_2"/>
    <property type="match status" value="1"/>
</dbReference>
<sequence length="221" mass="24780">MYAILKECPLFRGLTVAQIEDILADKGKYALSEYRDGDLIAQRDTAYSGLMIIIKGKVHGKMTYASGRSADIEPIEAPQLIAPAFLFGGYNKLPIDVIADGDVTIMTIHRGYIFELMQNNVVIMSNFVDILSNRANVWSKKIYYLSFRSLREKVANYLLDHTHADNSALLMPDIAETASYFDATRSALQTVLDEMAKKRLVRRDGDSVVVLNPQGLRDILK</sequence>
<name>G5H6T4_9BACT</name>
<evidence type="ECO:0000259" key="4">
    <source>
        <dbReference type="Pfam" id="PF13545"/>
    </source>
</evidence>
<dbReference type="InterPro" id="IPR036390">
    <property type="entry name" value="WH_DNA-bd_sf"/>
</dbReference>
<keyword evidence="6" id="KW-1185">Reference proteome</keyword>
<dbReference type="PATRIC" id="fig|742725.3.peg.699"/>
<dbReference type="InterPro" id="IPR012318">
    <property type="entry name" value="HTH_CRP"/>
</dbReference>